<dbReference type="OrthoDB" id="809632at2759"/>
<organism evidence="3 4">
    <name type="scientific">Cylindrobasidium torrendii FP15055 ss-10</name>
    <dbReference type="NCBI Taxonomy" id="1314674"/>
    <lineage>
        <taxon>Eukaryota</taxon>
        <taxon>Fungi</taxon>
        <taxon>Dikarya</taxon>
        <taxon>Basidiomycota</taxon>
        <taxon>Agaricomycotina</taxon>
        <taxon>Agaricomycetes</taxon>
        <taxon>Agaricomycetidae</taxon>
        <taxon>Agaricales</taxon>
        <taxon>Marasmiineae</taxon>
        <taxon>Physalacriaceae</taxon>
        <taxon>Cylindrobasidium</taxon>
    </lineage>
</organism>
<dbReference type="Proteomes" id="UP000054007">
    <property type="component" value="Unassembled WGS sequence"/>
</dbReference>
<evidence type="ECO:0000256" key="1">
    <source>
        <dbReference type="SAM" id="MobiDB-lite"/>
    </source>
</evidence>
<gene>
    <name evidence="3" type="ORF">CYLTODRAFT_65758</name>
</gene>
<name>A0A0D7B4C1_9AGAR</name>
<accession>A0A0D7B4C1</accession>
<feature type="signal peptide" evidence="2">
    <location>
        <begin position="1"/>
        <end position="33"/>
    </location>
</feature>
<feature type="chain" id="PRO_5002316947" evidence="2">
    <location>
        <begin position="34"/>
        <end position="171"/>
    </location>
</feature>
<evidence type="ECO:0000256" key="2">
    <source>
        <dbReference type="SAM" id="SignalP"/>
    </source>
</evidence>
<sequence>MCSGCARERGPARCVRFLCLCLQIAVDTGRVDTLGVRTPRNGSQPRTTICLETLVHPTAFSSRTSLGIVAFSLRVHGFMELSLADKWSKKFYRECPALIASGEIKYHGKKLPFSQTGEEILRVQMGENAAKRVITTNPHYTQTLHASPSRYTTRQSVSSTHSSHCPGKSNT</sequence>
<evidence type="ECO:0000313" key="3">
    <source>
        <dbReference type="EMBL" id="KIY65418.1"/>
    </source>
</evidence>
<dbReference type="EMBL" id="KN880591">
    <property type="protein sequence ID" value="KIY65418.1"/>
    <property type="molecule type" value="Genomic_DNA"/>
</dbReference>
<reference evidence="3 4" key="1">
    <citation type="journal article" date="2015" name="Fungal Genet. Biol.">
        <title>Evolution of novel wood decay mechanisms in Agaricales revealed by the genome sequences of Fistulina hepatica and Cylindrobasidium torrendii.</title>
        <authorList>
            <person name="Floudas D."/>
            <person name="Held B.W."/>
            <person name="Riley R."/>
            <person name="Nagy L.G."/>
            <person name="Koehler G."/>
            <person name="Ransdell A.S."/>
            <person name="Younus H."/>
            <person name="Chow J."/>
            <person name="Chiniquy J."/>
            <person name="Lipzen A."/>
            <person name="Tritt A."/>
            <person name="Sun H."/>
            <person name="Haridas S."/>
            <person name="LaButti K."/>
            <person name="Ohm R.A."/>
            <person name="Kues U."/>
            <person name="Blanchette R.A."/>
            <person name="Grigoriev I.V."/>
            <person name="Minto R.E."/>
            <person name="Hibbett D.S."/>
        </authorList>
    </citation>
    <scope>NUCLEOTIDE SEQUENCE [LARGE SCALE GENOMIC DNA]</scope>
    <source>
        <strain evidence="3 4">FP15055 ss-10</strain>
    </source>
</reference>
<keyword evidence="4" id="KW-1185">Reference proteome</keyword>
<evidence type="ECO:0000313" key="4">
    <source>
        <dbReference type="Proteomes" id="UP000054007"/>
    </source>
</evidence>
<protein>
    <submittedName>
        <fullName evidence="3">Uncharacterized protein</fullName>
    </submittedName>
</protein>
<feature type="region of interest" description="Disordered" evidence="1">
    <location>
        <begin position="138"/>
        <end position="171"/>
    </location>
</feature>
<proteinExistence type="predicted"/>
<keyword evidence="2" id="KW-0732">Signal</keyword>
<dbReference type="AlphaFoldDB" id="A0A0D7B4C1"/>